<dbReference type="InterPro" id="IPR002611">
    <property type="entry name" value="IstB_ATP-bd"/>
</dbReference>
<organism evidence="2">
    <name type="scientific">Lactobacillus delbrueckii subsp. lactis</name>
    <dbReference type="NCBI Taxonomy" id="29397"/>
    <lineage>
        <taxon>Bacteria</taxon>
        <taxon>Bacillati</taxon>
        <taxon>Bacillota</taxon>
        <taxon>Bacilli</taxon>
        <taxon>Lactobacillales</taxon>
        <taxon>Lactobacillaceae</taxon>
        <taxon>Lactobacillus</taxon>
    </lineage>
</organism>
<dbReference type="NCBIfam" id="NF006505">
    <property type="entry name" value="PRK08939.1"/>
    <property type="match status" value="1"/>
</dbReference>
<dbReference type="InterPro" id="IPR009928">
    <property type="entry name" value="DnaI_N"/>
</dbReference>
<reference evidence="2" key="1">
    <citation type="submission" date="2018-07" db="EMBL/GenBank/DDBJ databases">
        <authorList>
            <person name="Somerville V."/>
        </authorList>
    </citation>
    <scope>NUCLEOTIDE SEQUENCE</scope>
    <source>
        <strain evidence="2">NWC_2_2</strain>
    </source>
</reference>
<feature type="domain" description="AAA+ ATPase" evidence="1">
    <location>
        <begin position="157"/>
        <end position="296"/>
    </location>
</feature>
<dbReference type="InterPro" id="IPR027417">
    <property type="entry name" value="P-loop_NTPase"/>
</dbReference>
<dbReference type="SUPFAM" id="SSF52540">
    <property type="entry name" value="P-loop containing nucleoside triphosphate hydrolases"/>
    <property type="match status" value="1"/>
</dbReference>
<dbReference type="PANTHER" id="PTHR30050:SF8">
    <property type="entry name" value="PRIMOSOMAL PROTEIN DNAI"/>
    <property type="match status" value="1"/>
</dbReference>
<protein>
    <submittedName>
        <fullName evidence="2">Primosomal protein DnaI</fullName>
    </submittedName>
</protein>
<dbReference type="SMART" id="SM00382">
    <property type="entry name" value="AAA"/>
    <property type="match status" value="1"/>
</dbReference>
<sequence>MRAIGDMLSDAAKAAAAKNGHDFSAESFEKMKKQVFADPDVRAFLTAHQDQLTKESVDASFASLYEYCRQKDSHDKVISGYLPQLFMEGPLIGIRYQASQDKQRRDKEAAANRRIELIDLPEKLRRVKLADLDMADDRKQALFEVGAFLQAYQSNPHAKGLYLSGDFGVGKTYILAGLANRVAEMGGRVIFLHMPTFIAGLSSHFGDNSLQTEIQRLAVCDVLILDDIGAETLSPWSRDDVLGVILQARMDNDLPTFFSSNFDMKALESHFSATKNADDPVKAARLMQRVRYLAKEVVVYGNNRRLP</sequence>
<gene>
    <name evidence="2" type="ORF">DQL93_03795</name>
</gene>
<dbReference type="AlphaFoldDB" id="A0A3G6K6S8"/>
<dbReference type="GO" id="GO:0006260">
    <property type="term" value="P:DNA replication"/>
    <property type="evidence" value="ECO:0007669"/>
    <property type="project" value="TreeGrafter"/>
</dbReference>
<evidence type="ECO:0000259" key="1">
    <source>
        <dbReference type="SMART" id="SM00382"/>
    </source>
</evidence>
<dbReference type="EMBL" id="CP031023">
    <property type="protein sequence ID" value="AZA15769.1"/>
    <property type="molecule type" value="Genomic_DNA"/>
</dbReference>
<name>A0A3G6K6S8_LACDL</name>
<dbReference type="PANTHER" id="PTHR30050">
    <property type="entry name" value="CHROMOSOMAL REPLICATION INITIATOR PROTEIN DNAA"/>
    <property type="match status" value="1"/>
</dbReference>
<dbReference type="Pfam" id="PF07319">
    <property type="entry name" value="DnaI_N"/>
    <property type="match status" value="1"/>
</dbReference>
<evidence type="ECO:0000313" key="2">
    <source>
        <dbReference type="EMBL" id="AZA15769.1"/>
    </source>
</evidence>
<dbReference type="InterPro" id="IPR003593">
    <property type="entry name" value="AAA+_ATPase"/>
</dbReference>
<dbReference type="RefSeq" id="WP_138490940.1">
    <property type="nucleotide sequence ID" value="NZ_CP046131.1"/>
</dbReference>
<accession>A0A3G6K6S8</accession>
<dbReference type="Gene3D" id="3.40.50.300">
    <property type="entry name" value="P-loop containing nucleotide triphosphate hydrolases"/>
    <property type="match status" value="1"/>
</dbReference>
<proteinExistence type="predicted"/>
<dbReference type="CDD" id="cd00009">
    <property type="entry name" value="AAA"/>
    <property type="match status" value="1"/>
</dbReference>
<dbReference type="GO" id="GO:0005524">
    <property type="term" value="F:ATP binding"/>
    <property type="evidence" value="ECO:0007669"/>
    <property type="project" value="InterPro"/>
</dbReference>
<dbReference type="Pfam" id="PF01695">
    <property type="entry name" value="IstB_IS21"/>
    <property type="match status" value="1"/>
</dbReference>